<reference evidence="1 2" key="1">
    <citation type="submission" date="2019-01" db="EMBL/GenBank/DDBJ databases">
        <title>Insights into ecological role of a new deltaproteobacterial order Candidatus Sinidesulfobacterales (Sva0485) by metagenomics and metatranscriptomics.</title>
        <authorList>
            <person name="Tan S."/>
            <person name="Liu J."/>
            <person name="Fang Y."/>
            <person name="Hedlund B.P."/>
            <person name="Lian Z.H."/>
            <person name="Huang L.Y."/>
            <person name="Li J.T."/>
            <person name="Huang L.N."/>
            <person name="Li W.J."/>
            <person name="Jiang H.C."/>
            <person name="Dong H.L."/>
            <person name="Shu W.S."/>
        </authorList>
    </citation>
    <scope>NUCLEOTIDE SEQUENCE [LARGE SCALE GENOMIC DNA]</scope>
    <source>
        <strain evidence="1">AP3</strain>
    </source>
</reference>
<name>A0A519B9T0_9DELT</name>
<gene>
    <name evidence="1" type="ORF">EVJ47_07405</name>
</gene>
<dbReference type="AlphaFoldDB" id="A0A519B9T0"/>
<dbReference type="EMBL" id="SGBD01000004">
    <property type="protein sequence ID" value="RZD14053.1"/>
    <property type="molecule type" value="Genomic_DNA"/>
</dbReference>
<comment type="caution">
    <text evidence="1">The sequence shown here is derived from an EMBL/GenBank/DDBJ whole genome shotgun (WGS) entry which is preliminary data.</text>
</comment>
<evidence type="ECO:0000313" key="1">
    <source>
        <dbReference type="EMBL" id="RZD14053.1"/>
    </source>
</evidence>
<evidence type="ECO:0000313" key="2">
    <source>
        <dbReference type="Proteomes" id="UP000320813"/>
    </source>
</evidence>
<accession>A0A519B9T0</accession>
<dbReference type="Proteomes" id="UP000320813">
    <property type="component" value="Unassembled WGS sequence"/>
</dbReference>
<protein>
    <submittedName>
        <fullName evidence="1">Uncharacterized protein</fullName>
    </submittedName>
</protein>
<sequence>MDIIIDGNKIDFDPSNVENIYDFLTNDIKKFISKGTVIKEIFLDDKNYDDLMIDDEKAKSFKLSNPGKFKINTMTSQELVAQSLDSVDAYFSDLLKNIGKVADLLRAGSDREGFTDFAADLKGIGAFVQIMDKIALFLNIDYSMHKYKEKSVKDYFDDTEKLLSNILETQKTLDYVMLADLIDFEMEPLIKIWKEVILSLKNDITNNK</sequence>
<organism evidence="1 2">
    <name type="scientific">Candidatus Acidulodesulfobacterium ferriphilum</name>
    <dbReference type="NCBI Taxonomy" id="2597223"/>
    <lineage>
        <taxon>Bacteria</taxon>
        <taxon>Deltaproteobacteria</taxon>
        <taxon>Candidatus Acidulodesulfobacterales</taxon>
        <taxon>Candidatus Acidulodesulfobacterium</taxon>
    </lineage>
</organism>
<proteinExistence type="predicted"/>